<dbReference type="InterPro" id="IPR007197">
    <property type="entry name" value="rSAM"/>
</dbReference>
<evidence type="ECO:0000256" key="8">
    <source>
        <dbReference type="ARBA" id="ARBA00033765"/>
    </source>
</evidence>
<keyword evidence="6 13" id="KW-0408">Iron</keyword>
<dbReference type="SFLD" id="SFLDF00273">
    <property type="entry name" value="(dimethylallyl)adenosine_tRNA"/>
    <property type="match status" value="1"/>
</dbReference>
<dbReference type="EMBL" id="FWWR01000009">
    <property type="protein sequence ID" value="SMB83559.1"/>
    <property type="molecule type" value="Genomic_DNA"/>
</dbReference>
<keyword evidence="4 13" id="KW-0949">S-adenosyl-L-methionine</keyword>
<dbReference type="InterPro" id="IPR013848">
    <property type="entry name" value="Methylthiotransferase_N"/>
</dbReference>
<feature type="domain" description="MTTase N-terminal" evidence="15">
    <location>
        <begin position="30"/>
        <end position="148"/>
    </location>
</feature>
<dbReference type="CDD" id="cd01335">
    <property type="entry name" value="Radical_SAM"/>
    <property type="match status" value="1"/>
</dbReference>
<feature type="binding site" evidence="13">
    <location>
        <position position="189"/>
    </location>
    <ligand>
        <name>[4Fe-4S] cluster</name>
        <dbReference type="ChEBI" id="CHEBI:49883"/>
        <label>2</label>
        <note>4Fe-4S-S-AdoMet</note>
    </ligand>
</feature>
<dbReference type="Gene3D" id="3.40.50.12160">
    <property type="entry name" value="Methylthiotransferase, N-terminal domain"/>
    <property type="match status" value="1"/>
</dbReference>
<comment type="function">
    <text evidence="1 13">Catalyzes the methylthiolation of N6-(dimethylallyl)adenosine (i(6)A), leading to the formation of 2-methylthio-N6-(dimethylallyl)adenosine (ms(2)i(6)A) at position 37 in tRNAs that read codons beginning with uridine.</text>
</comment>
<protein>
    <recommendedName>
        <fullName evidence="10 13">tRNA-2-methylthio-N(6)-dimethylallyladenosine synthase</fullName>
        <ecNumber evidence="8 13">2.8.4.3</ecNumber>
    </recommendedName>
    <alternativeName>
        <fullName evidence="12 13">(Dimethylallyl)adenosine tRNA methylthiotransferase MiaB</fullName>
    </alternativeName>
    <alternativeName>
        <fullName evidence="11 13">tRNA-i(6)A37 methylthiotransferase</fullName>
    </alternativeName>
</protein>
<evidence type="ECO:0000259" key="15">
    <source>
        <dbReference type="PROSITE" id="PS51449"/>
    </source>
</evidence>
<dbReference type="InterPro" id="IPR023404">
    <property type="entry name" value="rSAM_horseshoe"/>
</dbReference>
<evidence type="ECO:0000259" key="16">
    <source>
        <dbReference type="PROSITE" id="PS51918"/>
    </source>
</evidence>
<evidence type="ECO:0000256" key="2">
    <source>
        <dbReference type="ARBA" id="ARBA00022485"/>
    </source>
</evidence>
<evidence type="ECO:0000256" key="3">
    <source>
        <dbReference type="ARBA" id="ARBA00022679"/>
    </source>
</evidence>
<evidence type="ECO:0000256" key="9">
    <source>
        <dbReference type="ARBA" id="ARBA00051425"/>
    </source>
</evidence>
<comment type="subunit">
    <text evidence="13">Monomer.</text>
</comment>
<evidence type="ECO:0000256" key="13">
    <source>
        <dbReference type="HAMAP-Rule" id="MF_01864"/>
    </source>
</evidence>
<evidence type="ECO:0000313" key="17">
    <source>
        <dbReference type="EMBL" id="SMB83559.1"/>
    </source>
</evidence>
<dbReference type="FunFam" id="3.40.50.12160:FF:000003">
    <property type="entry name" value="CDK5 regulatory subunit-associated protein 1"/>
    <property type="match status" value="1"/>
</dbReference>
<dbReference type="NCBIfam" id="TIGR00089">
    <property type="entry name" value="MiaB/RimO family radical SAM methylthiotransferase"/>
    <property type="match status" value="1"/>
</dbReference>
<feature type="domain" description="Radical SAM core" evidence="16">
    <location>
        <begin position="171"/>
        <end position="401"/>
    </location>
</feature>
<evidence type="ECO:0000256" key="6">
    <source>
        <dbReference type="ARBA" id="ARBA00023004"/>
    </source>
</evidence>
<feature type="domain" description="TRAM" evidence="14">
    <location>
        <begin position="404"/>
        <end position="467"/>
    </location>
</feature>
<dbReference type="GO" id="GO:0005829">
    <property type="term" value="C:cytosol"/>
    <property type="evidence" value="ECO:0007669"/>
    <property type="project" value="TreeGrafter"/>
</dbReference>
<dbReference type="SFLD" id="SFLDS00029">
    <property type="entry name" value="Radical_SAM"/>
    <property type="match status" value="1"/>
</dbReference>
<evidence type="ECO:0000256" key="11">
    <source>
        <dbReference type="ARBA" id="ARBA00080698"/>
    </source>
</evidence>
<accession>A0A1W1URB7</accession>
<keyword evidence="13" id="KW-0819">tRNA processing</keyword>
<dbReference type="InterPro" id="IPR058240">
    <property type="entry name" value="rSAM_sf"/>
</dbReference>
<dbReference type="PROSITE" id="PS51449">
    <property type="entry name" value="MTTASE_N"/>
    <property type="match status" value="1"/>
</dbReference>
<dbReference type="InterPro" id="IPR005839">
    <property type="entry name" value="Methylthiotransferase"/>
</dbReference>
<feature type="binding site" evidence="13">
    <location>
        <position position="109"/>
    </location>
    <ligand>
        <name>[4Fe-4S] cluster</name>
        <dbReference type="ChEBI" id="CHEBI:49883"/>
        <label>1</label>
    </ligand>
</feature>
<dbReference type="InterPro" id="IPR002792">
    <property type="entry name" value="TRAM_dom"/>
</dbReference>
<dbReference type="STRING" id="573058.SAMN00017477_0580"/>
<evidence type="ECO:0000256" key="7">
    <source>
        <dbReference type="ARBA" id="ARBA00023014"/>
    </source>
</evidence>
<dbReference type="GO" id="GO:0051539">
    <property type="term" value="F:4 iron, 4 sulfur cluster binding"/>
    <property type="evidence" value="ECO:0007669"/>
    <property type="project" value="UniProtKB-UniRule"/>
</dbReference>
<evidence type="ECO:0000256" key="5">
    <source>
        <dbReference type="ARBA" id="ARBA00022723"/>
    </source>
</evidence>
<dbReference type="NCBIfam" id="TIGR01574">
    <property type="entry name" value="miaB-methiolase"/>
    <property type="match status" value="1"/>
</dbReference>
<dbReference type="Pfam" id="PF00919">
    <property type="entry name" value="UPF0004"/>
    <property type="match status" value="1"/>
</dbReference>
<keyword evidence="13" id="KW-0963">Cytoplasm</keyword>
<dbReference type="Pfam" id="PF01938">
    <property type="entry name" value="TRAM"/>
    <property type="match status" value="1"/>
</dbReference>
<dbReference type="FunFam" id="3.80.30.20:FF:000001">
    <property type="entry name" value="tRNA-2-methylthio-N(6)-dimethylallyladenosine synthase 2"/>
    <property type="match status" value="1"/>
</dbReference>
<comment type="catalytic activity">
    <reaction evidence="9 13">
        <text>N(6)-dimethylallyladenosine(37) in tRNA + (sulfur carrier)-SH + AH2 + 2 S-adenosyl-L-methionine = 2-methylsulfanyl-N(6)-dimethylallyladenosine(37) in tRNA + (sulfur carrier)-H + 5'-deoxyadenosine + L-methionine + A + S-adenosyl-L-homocysteine + 2 H(+)</text>
        <dbReference type="Rhea" id="RHEA:37067"/>
        <dbReference type="Rhea" id="RHEA-COMP:10375"/>
        <dbReference type="Rhea" id="RHEA-COMP:10376"/>
        <dbReference type="Rhea" id="RHEA-COMP:14737"/>
        <dbReference type="Rhea" id="RHEA-COMP:14739"/>
        <dbReference type="ChEBI" id="CHEBI:13193"/>
        <dbReference type="ChEBI" id="CHEBI:15378"/>
        <dbReference type="ChEBI" id="CHEBI:17319"/>
        <dbReference type="ChEBI" id="CHEBI:17499"/>
        <dbReference type="ChEBI" id="CHEBI:29917"/>
        <dbReference type="ChEBI" id="CHEBI:57844"/>
        <dbReference type="ChEBI" id="CHEBI:57856"/>
        <dbReference type="ChEBI" id="CHEBI:59789"/>
        <dbReference type="ChEBI" id="CHEBI:64428"/>
        <dbReference type="ChEBI" id="CHEBI:74415"/>
        <dbReference type="ChEBI" id="CHEBI:74417"/>
        <dbReference type="EC" id="2.8.4.3"/>
    </reaction>
</comment>
<dbReference type="RefSeq" id="WP_084230243.1">
    <property type="nucleotide sequence ID" value="NZ_FWWR01000009.1"/>
</dbReference>
<evidence type="ECO:0000256" key="1">
    <source>
        <dbReference type="ARBA" id="ARBA00003234"/>
    </source>
</evidence>
<keyword evidence="18" id="KW-1185">Reference proteome</keyword>
<dbReference type="GO" id="GO:0046872">
    <property type="term" value="F:metal ion binding"/>
    <property type="evidence" value="ECO:0007669"/>
    <property type="project" value="UniProtKB-KW"/>
</dbReference>
<dbReference type="Pfam" id="PF04055">
    <property type="entry name" value="Radical_SAM"/>
    <property type="match status" value="1"/>
</dbReference>
<dbReference type="PANTHER" id="PTHR43020:SF2">
    <property type="entry name" value="MITOCHONDRIAL TRNA METHYLTHIOTRANSFERASE CDK5RAP1"/>
    <property type="match status" value="1"/>
</dbReference>
<dbReference type="SUPFAM" id="SSF102114">
    <property type="entry name" value="Radical SAM enzymes"/>
    <property type="match status" value="1"/>
</dbReference>
<dbReference type="EC" id="2.8.4.3" evidence="8 13"/>
<dbReference type="GO" id="GO:0035597">
    <property type="term" value="F:tRNA-2-methylthio-N(6)-dimethylallyladenosine(37) synthase activity"/>
    <property type="evidence" value="ECO:0007669"/>
    <property type="project" value="UniProtKB-EC"/>
</dbReference>
<feature type="binding site" evidence="13">
    <location>
        <position position="185"/>
    </location>
    <ligand>
        <name>[4Fe-4S] cluster</name>
        <dbReference type="ChEBI" id="CHEBI:49883"/>
        <label>2</label>
        <note>4Fe-4S-S-AdoMet</note>
    </ligand>
</feature>
<dbReference type="Gene3D" id="3.80.30.20">
    <property type="entry name" value="tm_1862 like domain"/>
    <property type="match status" value="1"/>
</dbReference>
<feature type="binding site" evidence="13">
    <location>
        <position position="192"/>
    </location>
    <ligand>
        <name>[4Fe-4S] cluster</name>
        <dbReference type="ChEBI" id="CHEBI:49883"/>
        <label>2</label>
        <note>4Fe-4S-S-AdoMet</note>
    </ligand>
</feature>
<gene>
    <name evidence="13" type="primary">miaB</name>
    <name evidence="17" type="ORF">SAMN00017477_0580</name>
</gene>
<keyword evidence="3 13" id="KW-0808">Transferase</keyword>
<sequence>MNENYSLVHDLNYNIDSYINRVRDEISPNKKACVITHGCQMNEHDSEKINWILEKMGFELSDDFEKSDLVLVNTCSVRHSAEDKVYGQLGVLKHLKESKPNLKCGVCGCMMQRKESREYVQDKFENVDLIFGTNNIWKLPELLLNSYDTGKLQMDIREETKQINDDLGANRLYSYKSYVNIMYGCNNFCTYCIVPYTRGRETSRDPKEIIREIEDLAQRGTLEVTLLGQNVNSYGKTLEDKIKFSDLLYKISDIKGIERIRFMTSHPKDISDDLIYAFRDLDNLSNFLHLPVQAGSSRILKMMNRNYTKEDYLRKIDKIKTINPDIALCTDLMVGFPGETEEDFLETLDLVKKVEYDTSFTFIYSRREGTKAYNSPDQVPDKVKHDRFQRLIDTLYPIQNKKNRAFIGRDVDVLVEDVSKKDASRLSGRTEEFKLINFEGSQDLIGKIVKVHVTDANSFNLKGELCQTR</sequence>
<dbReference type="SFLD" id="SFLDG01082">
    <property type="entry name" value="B12-binding_domain_containing"/>
    <property type="match status" value="1"/>
</dbReference>
<dbReference type="HAMAP" id="MF_01864">
    <property type="entry name" value="tRNA_metthiotr_MiaB"/>
    <property type="match status" value="1"/>
</dbReference>
<dbReference type="SMART" id="SM00729">
    <property type="entry name" value="Elp3"/>
    <property type="match status" value="1"/>
</dbReference>
<dbReference type="InterPro" id="IPR038135">
    <property type="entry name" value="Methylthiotransferase_N_sf"/>
</dbReference>
<dbReference type="InterPro" id="IPR006638">
    <property type="entry name" value="Elp3/MiaA/NifB-like_rSAM"/>
</dbReference>
<dbReference type="InterPro" id="IPR006463">
    <property type="entry name" value="MiaB_methiolase"/>
</dbReference>
<feature type="binding site" evidence="13">
    <location>
        <position position="39"/>
    </location>
    <ligand>
        <name>[4Fe-4S] cluster</name>
        <dbReference type="ChEBI" id="CHEBI:49883"/>
        <label>1</label>
    </ligand>
</feature>
<dbReference type="Proteomes" id="UP000192368">
    <property type="component" value="Unassembled WGS sequence"/>
</dbReference>
<comment type="similarity">
    <text evidence="13">Belongs to the methylthiotransferase family. MiaB subfamily.</text>
</comment>
<evidence type="ECO:0000259" key="14">
    <source>
        <dbReference type="PROSITE" id="PS50926"/>
    </source>
</evidence>
<organism evidence="17 18">
    <name type="scientific">Peptoniphilus asaccharolyticus DSM 20463</name>
    <dbReference type="NCBI Taxonomy" id="573058"/>
    <lineage>
        <taxon>Bacteria</taxon>
        <taxon>Bacillati</taxon>
        <taxon>Bacillota</taxon>
        <taxon>Tissierellia</taxon>
        <taxon>Tissierellales</taxon>
        <taxon>Peptoniphilaceae</taxon>
        <taxon>Peptoniphilus</taxon>
    </lineage>
</organism>
<keyword evidence="2 13" id="KW-0004">4Fe-4S</keyword>
<dbReference type="PROSITE" id="PS51918">
    <property type="entry name" value="RADICAL_SAM"/>
    <property type="match status" value="1"/>
</dbReference>
<dbReference type="PROSITE" id="PS01278">
    <property type="entry name" value="MTTASE_RADICAL"/>
    <property type="match status" value="1"/>
</dbReference>
<evidence type="ECO:0000313" key="18">
    <source>
        <dbReference type="Proteomes" id="UP000192368"/>
    </source>
</evidence>
<proteinExistence type="inferred from homology"/>
<evidence type="ECO:0000256" key="4">
    <source>
        <dbReference type="ARBA" id="ARBA00022691"/>
    </source>
</evidence>
<comment type="subcellular location">
    <subcellularLocation>
        <location evidence="13">Cytoplasm</location>
    </subcellularLocation>
</comment>
<dbReference type="SFLD" id="SFLDG01061">
    <property type="entry name" value="methylthiotransferase"/>
    <property type="match status" value="1"/>
</dbReference>
<evidence type="ECO:0000256" key="12">
    <source>
        <dbReference type="ARBA" id="ARBA00081141"/>
    </source>
</evidence>
<feature type="binding site" evidence="13">
    <location>
        <position position="75"/>
    </location>
    <ligand>
        <name>[4Fe-4S] cluster</name>
        <dbReference type="ChEBI" id="CHEBI:49883"/>
        <label>1</label>
    </ligand>
</feature>
<name>A0A1W1URB7_PEPAS</name>
<dbReference type="PANTHER" id="PTHR43020">
    <property type="entry name" value="CDK5 REGULATORY SUBUNIT-ASSOCIATED PROTEIN 1"/>
    <property type="match status" value="1"/>
</dbReference>
<dbReference type="PROSITE" id="PS50926">
    <property type="entry name" value="TRAM"/>
    <property type="match status" value="1"/>
</dbReference>
<reference evidence="18" key="1">
    <citation type="submission" date="2017-04" db="EMBL/GenBank/DDBJ databases">
        <authorList>
            <person name="Varghese N."/>
            <person name="Submissions S."/>
        </authorList>
    </citation>
    <scope>NUCLEOTIDE SEQUENCE [LARGE SCALE GENOMIC DNA]</scope>
    <source>
        <strain evidence="18">DSM 20463</strain>
    </source>
</reference>
<comment type="cofactor">
    <cofactor evidence="13">
        <name>[4Fe-4S] cluster</name>
        <dbReference type="ChEBI" id="CHEBI:49883"/>
    </cofactor>
    <text evidence="13">Binds 2 [4Fe-4S] clusters. One cluster is coordinated with 3 cysteines and an exchangeable S-adenosyl-L-methionine.</text>
</comment>
<keyword evidence="7 13" id="KW-0411">Iron-sulfur</keyword>
<keyword evidence="5 13" id="KW-0479">Metal-binding</keyword>
<evidence type="ECO:0000256" key="10">
    <source>
        <dbReference type="ARBA" id="ARBA00068570"/>
    </source>
</evidence>
<dbReference type="InterPro" id="IPR020612">
    <property type="entry name" value="Methylthiotransferase_CS"/>
</dbReference>
<dbReference type="OrthoDB" id="9805215at2"/>
<dbReference type="AlphaFoldDB" id="A0A1W1URB7"/>